<evidence type="ECO:0000313" key="12">
    <source>
        <dbReference type="EMBL" id="CAA0815781.1"/>
    </source>
</evidence>
<evidence type="ECO:0000256" key="5">
    <source>
        <dbReference type="ARBA" id="ARBA00022759"/>
    </source>
</evidence>
<evidence type="ECO:0000259" key="10">
    <source>
        <dbReference type="PROSITE" id="PS50158"/>
    </source>
</evidence>
<evidence type="ECO:0000256" key="7">
    <source>
        <dbReference type="ARBA" id="ARBA00022918"/>
    </source>
</evidence>
<feature type="region of interest" description="Disordered" evidence="9">
    <location>
        <begin position="1"/>
        <end position="47"/>
    </location>
</feature>
<dbReference type="Gene3D" id="2.40.70.10">
    <property type="entry name" value="Acid Proteases"/>
    <property type="match status" value="1"/>
</dbReference>
<evidence type="ECO:0000259" key="11">
    <source>
        <dbReference type="PROSITE" id="PS50878"/>
    </source>
</evidence>
<evidence type="ECO:0000313" key="13">
    <source>
        <dbReference type="Proteomes" id="UP001153555"/>
    </source>
</evidence>
<keyword evidence="3" id="KW-0548">Nucleotidyltransferase</keyword>
<evidence type="ECO:0000256" key="9">
    <source>
        <dbReference type="SAM" id="MobiDB-lite"/>
    </source>
</evidence>
<feature type="compositionally biased region" description="Low complexity" evidence="9">
    <location>
        <begin position="87"/>
        <end position="106"/>
    </location>
</feature>
<protein>
    <recommendedName>
        <fullName evidence="14">Reverse transcriptase domain-containing protein</fullName>
    </recommendedName>
</protein>
<dbReference type="CDD" id="cd01647">
    <property type="entry name" value="RT_LTR"/>
    <property type="match status" value="1"/>
</dbReference>
<dbReference type="SUPFAM" id="SSF50630">
    <property type="entry name" value="Acid proteases"/>
    <property type="match status" value="1"/>
</dbReference>
<dbReference type="SUPFAM" id="SSF57756">
    <property type="entry name" value="Retrovirus zinc finger-like domains"/>
    <property type="match status" value="1"/>
</dbReference>
<dbReference type="InterPro" id="IPR000477">
    <property type="entry name" value="RT_dom"/>
</dbReference>
<keyword evidence="8" id="KW-0862">Zinc</keyword>
<comment type="caution">
    <text evidence="12">The sequence shown here is derived from an EMBL/GenBank/DDBJ whole genome shotgun (WGS) entry which is preliminary data.</text>
</comment>
<dbReference type="InterPro" id="IPR036875">
    <property type="entry name" value="Znf_CCHC_sf"/>
</dbReference>
<keyword evidence="8" id="KW-0479">Metal-binding</keyword>
<dbReference type="CDD" id="cd00303">
    <property type="entry name" value="retropepsin_like"/>
    <property type="match status" value="1"/>
</dbReference>
<dbReference type="Gene3D" id="4.10.60.10">
    <property type="entry name" value="Zinc finger, CCHC-type"/>
    <property type="match status" value="1"/>
</dbReference>
<dbReference type="PROSITE" id="PS50878">
    <property type="entry name" value="RT_POL"/>
    <property type="match status" value="1"/>
</dbReference>
<dbReference type="SMART" id="SM00343">
    <property type="entry name" value="ZnF_C2HC"/>
    <property type="match status" value="1"/>
</dbReference>
<feature type="domain" description="Reverse transcriptase" evidence="11">
    <location>
        <begin position="355"/>
        <end position="534"/>
    </location>
</feature>
<evidence type="ECO:0000256" key="1">
    <source>
        <dbReference type="ARBA" id="ARBA00022670"/>
    </source>
</evidence>
<dbReference type="InterPro" id="IPR043128">
    <property type="entry name" value="Rev_trsase/Diguanyl_cyclase"/>
</dbReference>
<feature type="region of interest" description="Disordered" evidence="9">
    <location>
        <begin position="80"/>
        <end position="112"/>
    </location>
</feature>
<dbReference type="AlphaFoldDB" id="A0A9N7MY36"/>
<proteinExistence type="predicted"/>
<evidence type="ECO:0000256" key="8">
    <source>
        <dbReference type="PROSITE-ProRule" id="PRU00047"/>
    </source>
</evidence>
<keyword evidence="5" id="KW-0255">Endonuclease</keyword>
<keyword evidence="1" id="KW-0645">Protease</keyword>
<feature type="non-terminal residue" evidence="12">
    <location>
        <position position="540"/>
    </location>
</feature>
<dbReference type="Pfam" id="PF08284">
    <property type="entry name" value="RVP_2"/>
    <property type="match status" value="1"/>
</dbReference>
<dbReference type="GO" id="GO:0008233">
    <property type="term" value="F:peptidase activity"/>
    <property type="evidence" value="ECO:0007669"/>
    <property type="project" value="UniProtKB-KW"/>
</dbReference>
<dbReference type="PANTHER" id="PTHR24559">
    <property type="entry name" value="TRANSPOSON TY3-I GAG-POL POLYPROTEIN"/>
    <property type="match status" value="1"/>
</dbReference>
<dbReference type="InterPro" id="IPR053134">
    <property type="entry name" value="RNA-dir_DNA_polymerase"/>
</dbReference>
<dbReference type="Pfam" id="PF00078">
    <property type="entry name" value="RVT_1"/>
    <property type="match status" value="1"/>
</dbReference>
<dbReference type="GO" id="GO:0006508">
    <property type="term" value="P:proteolysis"/>
    <property type="evidence" value="ECO:0007669"/>
    <property type="project" value="UniProtKB-KW"/>
</dbReference>
<name>A0A9N7MY36_STRHE</name>
<evidence type="ECO:0000256" key="3">
    <source>
        <dbReference type="ARBA" id="ARBA00022695"/>
    </source>
</evidence>
<dbReference type="PROSITE" id="PS50158">
    <property type="entry name" value="ZF_CCHC"/>
    <property type="match status" value="1"/>
</dbReference>
<dbReference type="GO" id="GO:0004519">
    <property type="term" value="F:endonuclease activity"/>
    <property type="evidence" value="ECO:0007669"/>
    <property type="project" value="UniProtKB-KW"/>
</dbReference>
<dbReference type="InterPro" id="IPR021109">
    <property type="entry name" value="Peptidase_aspartic_dom_sf"/>
</dbReference>
<sequence length="540" mass="60773">PAAIQPALPAPPQQAQHRNKRKMRGRDDRRNRRPGAPAQAAPPVPQPPAICATCQRVHRGECLAGQDICYRCRRPGHRIADCPDRPQPQQGQRPPAQRQPAPRQPVQHPPRGAPARIYALDQEQAAEQPGTMSGMLSLLDVPVFALFDTGATHSFVSTKCLEAIGVQGVSDVDPLEISLASGRKIVTSSLAKNLSMCIGGRTLEVDAFVIEMTDFDLILGMDWLERYHADIQCRDREVTLHLADGDHITFFGTRTRTLPRIISMAKASKCLRREDCQGYLVTILGEPSEERMPEDVTIVRDFVDVFPDQLPGGPPSRQVEFTIDLFPGAGPVSKAPYRMAPKELQELKAQIQELLGLGFIRPSVSPWGAPVLFVKKKDGTLRMCIDYRDLNRLTVKNKYPLPRIEDLFDQLRGARVFSPIDLRSGYHQLRIRESDVAKTAFRTRYGHYEFVVMPFGLTNAPAVFMDLMNCVSHPFLDQFVIVFIDDILVYSRSTAQHEEHLRIVLETLRREKLYAKFSKCEFWLDRVAFLGHIVTSEGIE</sequence>
<dbReference type="EMBL" id="CACSLK010013162">
    <property type="protein sequence ID" value="CAA0815781.1"/>
    <property type="molecule type" value="Genomic_DNA"/>
</dbReference>
<evidence type="ECO:0008006" key="14">
    <source>
        <dbReference type="Google" id="ProtNLM"/>
    </source>
</evidence>
<dbReference type="Gene3D" id="3.10.10.10">
    <property type="entry name" value="HIV Type 1 Reverse Transcriptase, subunit A, domain 1"/>
    <property type="match status" value="1"/>
</dbReference>
<dbReference type="InterPro" id="IPR001878">
    <property type="entry name" value="Znf_CCHC"/>
</dbReference>
<evidence type="ECO:0000256" key="6">
    <source>
        <dbReference type="ARBA" id="ARBA00022801"/>
    </source>
</evidence>
<dbReference type="OrthoDB" id="1705436at2759"/>
<dbReference type="Gene3D" id="3.30.70.270">
    <property type="match status" value="1"/>
</dbReference>
<dbReference type="SUPFAM" id="SSF56672">
    <property type="entry name" value="DNA/RNA polymerases"/>
    <property type="match status" value="1"/>
</dbReference>
<dbReference type="FunFam" id="3.10.10.10:FF:000007">
    <property type="entry name" value="Retrovirus-related Pol polyprotein from transposon 17.6-like Protein"/>
    <property type="match status" value="1"/>
</dbReference>
<dbReference type="Proteomes" id="UP001153555">
    <property type="component" value="Unassembled WGS sequence"/>
</dbReference>
<organism evidence="12 13">
    <name type="scientific">Striga hermonthica</name>
    <name type="common">Purple witchweed</name>
    <name type="synonym">Buchnera hermonthica</name>
    <dbReference type="NCBI Taxonomy" id="68872"/>
    <lineage>
        <taxon>Eukaryota</taxon>
        <taxon>Viridiplantae</taxon>
        <taxon>Streptophyta</taxon>
        <taxon>Embryophyta</taxon>
        <taxon>Tracheophyta</taxon>
        <taxon>Spermatophyta</taxon>
        <taxon>Magnoliopsida</taxon>
        <taxon>eudicotyledons</taxon>
        <taxon>Gunneridae</taxon>
        <taxon>Pentapetalae</taxon>
        <taxon>asterids</taxon>
        <taxon>lamiids</taxon>
        <taxon>Lamiales</taxon>
        <taxon>Orobanchaceae</taxon>
        <taxon>Buchnereae</taxon>
        <taxon>Striga</taxon>
    </lineage>
</organism>
<dbReference type="GO" id="GO:0003964">
    <property type="term" value="F:RNA-directed DNA polymerase activity"/>
    <property type="evidence" value="ECO:0007669"/>
    <property type="project" value="UniProtKB-KW"/>
</dbReference>
<dbReference type="PANTHER" id="PTHR24559:SF444">
    <property type="entry name" value="REVERSE TRANSCRIPTASE DOMAIN-CONTAINING PROTEIN"/>
    <property type="match status" value="1"/>
</dbReference>
<keyword evidence="7" id="KW-0695">RNA-directed DNA polymerase</keyword>
<dbReference type="GO" id="GO:0003676">
    <property type="term" value="F:nucleic acid binding"/>
    <property type="evidence" value="ECO:0007669"/>
    <property type="project" value="InterPro"/>
</dbReference>
<keyword evidence="13" id="KW-1185">Reference proteome</keyword>
<dbReference type="Pfam" id="PF00098">
    <property type="entry name" value="zf-CCHC"/>
    <property type="match status" value="1"/>
</dbReference>
<evidence type="ECO:0000256" key="4">
    <source>
        <dbReference type="ARBA" id="ARBA00022722"/>
    </source>
</evidence>
<keyword evidence="2" id="KW-0808">Transferase</keyword>
<gene>
    <name evidence="12" type="ORF">SHERM_15685</name>
</gene>
<feature type="domain" description="CCHC-type" evidence="10">
    <location>
        <begin position="69"/>
        <end position="84"/>
    </location>
</feature>
<keyword evidence="6" id="KW-0378">Hydrolase</keyword>
<accession>A0A9N7MY36</accession>
<evidence type="ECO:0000256" key="2">
    <source>
        <dbReference type="ARBA" id="ARBA00022679"/>
    </source>
</evidence>
<dbReference type="InterPro" id="IPR043502">
    <property type="entry name" value="DNA/RNA_pol_sf"/>
</dbReference>
<keyword evidence="8" id="KW-0863">Zinc-finger</keyword>
<reference evidence="12" key="1">
    <citation type="submission" date="2019-12" db="EMBL/GenBank/DDBJ databases">
        <authorList>
            <person name="Scholes J."/>
        </authorList>
    </citation>
    <scope>NUCLEOTIDE SEQUENCE</scope>
</reference>
<feature type="non-terminal residue" evidence="12">
    <location>
        <position position="1"/>
    </location>
</feature>
<keyword evidence="4" id="KW-0540">Nuclease</keyword>
<dbReference type="GO" id="GO:0008270">
    <property type="term" value="F:zinc ion binding"/>
    <property type="evidence" value="ECO:0007669"/>
    <property type="project" value="UniProtKB-KW"/>
</dbReference>